<feature type="transmembrane region" description="Helical" evidence="6">
    <location>
        <begin position="238"/>
        <end position="260"/>
    </location>
</feature>
<dbReference type="PROSITE" id="PS51318">
    <property type="entry name" value="TAT"/>
    <property type="match status" value="1"/>
</dbReference>
<sequence length="441" mass="43810">MSTSAPLDRRLGLGDAVVIGLAAMIGAGIFSALAPAAAAAGSLLLVALLVAAVVAYANASSSAQLAAQYPAAGGTYVYGRERLGEWWGFAAGWCFVIGKTASCAAMALAFAAYAVPAAWQRPVAALAVVALVAVNAFGITRTARVARVLVVAVVAVLLLVVASGVAGAGGAGVGAGGSGEVGGAGAGGAAGGLAIGEPTAYGVLQAAGLLFFAFAGYARIATLGEEVRDPARTIPRAVAIAFGIALALYAVIAAVALGALGPGGLAGQADPLVAVVRANGWDWAAPVVRVGAALACLGALLALVAGVGRTTLAMAREGDLPRGLTAVHPRYRVPRRAELVLGAVVVVIVLSVDLRGAIGFSSFGVLLYYFVANLAAFTQAADARRYPRALQLLGAVGCVVLVVTLPLPSVVAGAAVVALGLLGRLLVRRWRRHRATGAARS</sequence>
<dbReference type="PIRSF" id="PIRSF006060">
    <property type="entry name" value="AA_transporter"/>
    <property type="match status" value="1"/>
</dbReference>
<feature type="transmembrane region" description="Helical" evidence="6">
    <location>
        <begin position="411"/>
        <end position="427"/>
    </location>
</feature>
<name>A0ABT2GHW2_9MICO</name>
<feature type="transmembrane region" description="Helical" evidence="6">
    <location>
        <begin position="12"/>
        <end position="30"/>
    </location>
</feature>
<feature type="transmembrane region" description="Helical" evidence="6">
    <location>
        <begin position="333"/>
        <end position="352"/>
    </location>
</feature>
<proteinExistence type="predicted"/>
<evidence type="ECO:0000256" key="4">
    <source>
        <dbReference type="ARBA" id="ARBA00022989"/>
    </source>
</evidence>
<dbReference type="Proteomes" id="UP001165580">
    <property type="component" value="Unassembled WGS sequence"/>
</dbReference>
<evidence type="ECO:0000313" key="7">
    <source>
        <dbReference type="EMBL" id="MCS5715818.1"/>
    </source>
</evidence>
<feature type="transmembrane region" description="Helical" evidence="6">
    <location>
        <begin position="290"/>
        <end position="312"/>
    </location>
</feature>
<protein>
    <submittedName>
        <fullName evidence="7">APC family permease</fullName>
    </submittedName>
</protein>
<keyword evidence="3 6" id="KW-0812">Transmembrane</keyword>
<evidence type="ECO:0000256" key="2">
    <source>
        <dbReference type="ARBA" id="ARBA00022475"/>
    </source>
</evidence>
<feature type="transmembrane region" description="Helical" evidence="6">
    <location>
        <begin position="358"/>
        <end position="377"/>
    </location>
</feature>
<feature type="transmembrane region" description="Helical" evidence="6">
    <location>
        <begin position="86"/>
        <end position="113"/>
    </location>
</feature>
<keyword evidence="2" id="KW-1003">Cell membrane</keyword>
<feature type="transmembrane region" description="Helical" evidence="6">
    <location>
        <begin position="200"/>
        <end position="218"/>
    </location>
</feature>
<dbReference type="InterPro" id="IPR002293">
    <property type="entry name" value="AA/rel_permease1"/>
</dbReference>
<dbReference type="RefSeq" id="WP_259487329.1">
    <property type="nucleotide sequence ID" value="NZ_JANTEZ010000006.1"/>
</dbReference>
<evidence type="ECO:0000256" key="5">
    <source>
        <dbReference type="ARBA" id="ARBA00023136"/>
    </source>
</evidence>
<evidence type="ECO:0000256" key="3">
    <source>
        <dbReference type="ARBA" id="ARBA00022692"/>
    </source>
</evidence>
<feature type="transmembrane region" description="Helical" evidence="6">
    <location>
        <begin position="145"/>
        <end position="166"/>
    </location>
</feature>
<keyword evidence="5 6" id="KW-0472">Membrane</keyword>
<gene>
    <name evidence="7" type="ORF">NVV95_14800</name>
</gene>
<dbReference type="InterPro" id="IPR050367">
    <property type="entry name" value="APC_superfamily"/>
</dbReference>
<organism evidence="7 8">
    <name type="scientific">Herbiconiux gentiana</name>
    <dbReference type="NCBI Taxonomy" id="2970912"/>
    <lineage>
        <taxon>Bacteria</taxon>
        <taxon>Bacillati</taxon>
        <taxon>Actinomycetota</taxon>
        <taxon>Actinomycetes</taxon>
        <taxon>Micrococcales</taxon>
        <taxon>Microbacteriaceae</taxon>
        <taxon>Herbiconiux</taxon>
    </lineage>
</organism>
<comment type="caution">
    <text evidence="7">The sequence shown here is derived from an EMBL/GenBank/DDBJ whole genome shotgun (WGS) entry which is preliminary data.</text>
</comment>
<comment type="subcellular location">
    <subcellularLocation>
        <location evidence="1">Cell membrane</location>
        <topology evidence="1">Multi-pass membrane protein</topology>
    </subcellularLocation>
</comment>
<keyword evidence="8" id="KW-1185">Reference proteome</keyword>
<reference evidence="7" key="1">
    <citation type="submission" date="2022-08" db="EMBL/GenBank/DDBJ databases">
        <authorList>
            <person name="Deng Y."/>
            <person name="Han X.-F."/>
            <person name="Zhang Y.-Q."/>
        </authorList>
    </citation>
    <scope>NUCLEOTIDE SEQUENCE</scope>
    <source>
        <strain evidence="7">CPCC 205716</strain>
    </source>
</reference>
<accession>A0ABT2GHW2</accession>
<dbReference type="PANTHER" id="PTHR42770:SF7">
    <property type="entry name" value="MEMBRANE PROTEIN"/>
    <property type="match status" value="1"/>
</dbReference>
<feature type="transmembrane region" description="Helical" evidence="6">
    <location>
        <begin position="119"/>
        <end position="138"/>
    </location>
</feature>
<evidence type="ECO:0000256" key="6">
    <source>
        <dbReference type="SAM" id="Phobius"/>
    </source>
</evidence>
<feature type="transmembrane region" description="Helical" evidence="6">
    <location>
        <begin position="36"/>
        <end position="57"/>
    </location>
</feature>
<dbReference type="Pfam" id="PF13520">
    <property type="entry name" value="AA_permease_2"/>
    <property type="match status" value="1"/>
</dbReference>
<evidence type="ECO:0000256" key="1">
    <source>
        <dbReference type="ARBA" id="ARBA00004651"/>
    </source>
</evidence>
<feature type="transmembrane region" description="Helical" evidence="6">
    <location>
        <begin position="389"/>
        <end position="405"/>
    </location>
</feature>
<dbReference type="PANTHER" id="PTHR42770">
    <property type="entry name" value="AMINO ACID TRANSPORTER-RELATED"/>
    <property type="match status" value="1"/>
</dbReference>
<dbReference type="EMBL" id="JANTEZ010000006">
    <property type="protein sequence ID" value="MCS5715818.1"/>
    <property type="molecule type" value="Genomic_DNA"/>
</dbReference>
<keyword evidence="4 6" id="KW-1133">Transmembrane helix</keyword>
<dbReference type="InterPro" id="IPR006311">
    <property type="entry name" value="TAT_signal"/>
</dbReference>
<dbReference type="Gene3D" id="1.20.1740.10">
    <property type="entry name" value="Amino acid/polyamine transporter I"/>
    <property type="match status" value="1"/>
</dbReference>
<evidence type="ECO:0000313" key="8">
    <source>
        <dbReference type="Proteomes" id="UP001165580"/>
    </source>
</evidence>